<dbReference type="Pfam" id="PF00587">
    <property type="entry name" value="tRNA-synt_2b"/>
    <property type="match status" value="1"/>
</dbReference>
<dbReference type="InterPro" id="IPR006195">
    <property type="entry name" value="aa-tRNA-synth_II"/>
</dbReference>
<dbReference type="Pfam" id="PF03129">
    <property type="entry name" value="HGTP_anticodon"/>
    <property type="match status" value="1"/>
</dbReference>
<dbReference type="Gene3D" id="3.30.720.200">
    <property type="match status" value="1"/>
</dbReference>
<dbReference type="Gene3D" id="3.30.40.230">
    <property type="match status" value="1"/>
</dbReference>
<dbReference type="InterPro" id="IPR033731">
    <property type="entry name" value="GlyRS-like_core"/>
</dbReference>
<feature type="domain" description="WHEP-TRS" evidence="15">
    <location>
        <begin position="48"/>
        <end position="104"/>
    </location>
</feature>
<dbReference type="InterPro" id="IPR002315">
    <property type="entry name" value="tRNA-synt_gly"/>
</dbReference>
<dbReference type="InterPro" id="IPR000738">
    <property type="entry name" value="WHEP-TRS_dom"/>
</dbReference>
<dbReference type="GO" id="GO:0070150">
    <property type="term" value="P:mitochondrial glycyl-tRNA aminoacylation"/>
    <property type="evidence" value="ECO:0007669"/>
    <property type="project" value="TreeGrafter"/>
</dbReference>
<evidence type="ECO:0000256" key="8">
    <source>
        <dbReference type="ARBA" id="ARBA00022741"/>
    </source>
</evidence>
<proteinExistence type="inferred from homology"/>
<keyword evidence="9" id="KW-0067">ATP-binding</keyword>
<feature type="domain" description="Aminoacyl-transfer RNA synthetases class-II family profile" evidence="14">
    <location>
        <begin position="117"/>
        <end position="595"/>
    </location>
</feature>
<dbReference type="Gene3D" id="1.10.287.10">
    <property type="entry name" value="S15/NS1, RNA-binding"/>
    <property type="match status" value="1"/>
</dbReference>
<dbReference type="SMART" id="SM00991">
    <property type="entry name" value="WHEP-TRS"/>
    <property type="match status" value="1"/>
</dbReference>
<sequence length="728" mass="81027">MRLLSSLLLSSSAFVGHHFRIILTLPLHFHNFPRSVSMDSSEGSLRNALSQKQSAVEAQGNAVRALKASGAAKPEIDAAIEALNALKLDKASIEKQLQAVVSGAGGDGGLNRESFRQAVVNTLERRLFYIPSFKIYRGVAGLYDYGPPGCAVKSNVLAFWRQHFVLEENMLEVDCPCVTPEVVLKASGHVDKFTDLMVKDEKTGTCYRADHLLKDYCNEKLQKDLSISAEKAAELKHVLAVLDDLSSEQLGAKIKEYGITAPDTKNPLSDPYPFNLMFQTSIGPSGLLPGYMRPETAQGIFVNFKDLYYYNGNKLPFAAAQIGQAFRNEISPRQGLLRVREFTLAEIEHFVDPEDKSHPKFADVSNLEFLMFPREEQMSGKSARKIQLGEAVAKGTVNNETLGYFIGRVYLFLTRLGIDKDRLRFRQHLANEMAHYAADCWDAEIECSYGWIECVGIADRSAYDLHAHSEKSGVPLVAHEKFAEPREVEKLVIAPVKKELGLAFKGSQKNVVEALEAMKEKEALEMKATLESNGEVEFYVCTLGKNVLIKKSMVAISKEKKKEHQRVFTPSVIEPSFGIGRIIYCLFEHSYYLRPSKAGDEQLNVFRFPPLVAPIKCTVFPLVQNQQYEQVAKVISKSLTVAGISHKIDITGTSIGKRYARTDELGVPFAITVDSASSVTIRERDSKFQIRVNVEEAASVVKDVTDGLRTWDDVWASFPHHVSASAED</sequence>
<evidence type="ECO:0000256" key="13">
    <source>
        <dbReference type="ARBA" id="ARBA00047937"/>
    </source>
</evidence>
<dbReference type="Pfam" id="PF00458">
    <property type="entry name" value="WHEP-TRS"/>
    <property type="match status" value="1"/>
</dbReference>
<dbReference type="PROSITE" id="PS50862">
    <property type="entry name" value="AA_TRNA_LIGASE_II"/>
    <property type="match status" value="1"/>
</dbReference>
<evidence type="ECO:0000256" key="7">
    <source>
        <dbReference type="ARBA" id="ARBA00022679"/>
    </source>
</evidence>
<dbReference type="Proteomes" id="UP000504603">
    <property type="component" value="Unplaced"/>
</dbReference>
<dbReference type="InterPro" id="IPR002314">
    <property type="entry name" value="aa-tRNA-synt_IIb"/>
</dbReference>
<dbReference type="NCBIfam" id="NF003211">
    <property type="entry name" value="PRK04173.1"/>
    <property type="match status" value="1"/>
</dbReference>
<evidence type="ECO:0000259" key="14">
    <source>
        <dbReference type="PROSITE" id="PS50862"/>
    </source>
</evidence>
<evidence type="ECO:0000256" key="1">
    <source>
        <dbReference type="ARBA" id="ARBA00004496"/>
    </source>
</evidence>
<dbReference type="CDD" id="cd00774">
    <property type="entry name" value="GlyRS-like_core"/>
    <property type="match status" value="1"/>
</dbReference>
<keyword evidence="10" id="KW-0648">Protein biosynthesis</keyword>
<dbReference type="GO" id="GO:0016740">
    <property type="term" value="F:transferase activity"/>
    <property type="evidence" value="ECO:0007669"/>
    <property type="project" value="UniProtKB-KW"/>
</dbReference>
<gene>
    <name evidence="17" type="primary">LOC111017072</name>
</gene>
<keyword evidence="8" id="KW-0547">Nucleotide-binding</keyword>
<dbReference type="GeneID" id="111017072"/>
<dbReference type="FunFam" id="1.10.287.10:FF:000029">
    <property type="entry name" value="Glycine--tRNA ligase, mitochondrial 1"/>
    <property type="match status" value="1"/>
</dbReference>
<dbReference type="PANTHER" id="PTHR10745">
    <property type="entry name" value="GLYCYL-TRNA SYNTHETASE/DNA POLYMERASE SUBUNIT GAMMA-2"/>
    <property type="match status" value="1"/>
</dbReference>
<dbReference type="FunFam" id="3.30.720.200:FF:000001">
    <property type="entry name" value="Glycine--tRNA ligase 2"/>
    <property type="match status" value="1"/>
</dbReference>
<evidence type="ECO:0000313" key="17">
    <source>
        <dbReference type="RefSeq" id="XP_022148424.1"/>
    </source>
</evidence>
<evidence type="ECO:0000256" key="3">
    <source>
        <dbReference type="ARBA" id="ARBA00011738"/>
    </source>
</evidence>
<dbReference type="GO" id="GO:0005739">
    <property type="term" value="C:mitochondrion"/>
    <property type="evidence" value="ECO:0007669"/>
    <property type="project" value="TreeGrafter"/>
</dbReference>
<dbReference type="GO" id="GO:0004820">
    <property type="term" value="F:glycine-tRNA ligase activity"/>
    <property type="evidence" value="ECO:0007669"/>
    <property type="project" value="UniProtKB-EC"/>
</dbReference>
<dbReference type="SUPFAM" id="SSF55681">
    <property type="entry name" value="Class II aaRS and biotin synthetases"/>
    <property type="match status" value="1"/>
</dbReference>
<evidence type="ECO:0000256" key="5">
    <source>
        <dbReference type="ARBA" id="ARBA00022490"/>
    </source>
</evidence>
<dbReference type="PANTHER" id="PTHR10745:SF0">
    <property type="entry name" value="GLYCINE--TRNA LIGASE"/>
    <property type="match status" value="1"/>
</dbReference>
<keyword evidence="16" id="KW-1185">Reference proteome</keyword>
<evidence type="ECO:0000259" key="15">
    <source>
        <dbReference type="PROSITE" id="PS51185"/>
    </source>
</evidence>
<keyword evidence="6" id="KW-0436">Ligase</keyword>
<comment type="subcellular location">
    <subcellularLocation>
        <location evidence="1">Cytoplasm</location>
    </subcellularLocation>
</comment>
<dbReference type="GO" id="GO:0005524">
    <property type="term" value="F:ATP binding"/>
    <property type="evidence" value="ECO:0007669"/>
    <property type="project" value="UniProtKB-KW"/>
</dbReference>
<dbReference type="AlphaFoldDB" id="A0A6J1D3Y6"/>
<dbReference type="OrthoDB" id="57698at2759"/>
<keyword evidence="5" id="KW-0963">Cytoplasm</keyword>
<evidence type="ECO:0000256" key="4">
    <source>
        <dbReference type="ARBA" id="ARBA00012829"/>
    </source>
</evidence>
<evidence type="ECO:0000256" key="11">
    <source>
        <dbReference type="ARBA" id="ARBA00023146"/>
    </source>
</evidence>
<dbReference type="EC" id="6.1.1.14" evidence="4"/>
<comment type="similarity">
    <text evidence="2">Belongs to the class-II aminoacyl-tRNA synthetase family.</text>
</comment>
<dbReference type="RefSeq" id="XP_022148424.1">
    <property type="nucleotide sequence ID" value="XM_022292732.1"/>
</dbReference>
<dbReference type="Gene3D" id="3.30.930.10">
    <property type="entry name" value="Bira Bifunctional Protein, Domain 2"/>
    <property type="match status" value="1"/>
</dbReference>
<dbReference type="SUPFAM" id="SSF47060">
    <property type="entry name" value="S15/NS1 RNA-binding domain"/>
    <property type="match status" value="1"/>
</dbReference>
<evidence type="ECO:0000313" key="16">
    <source>
        <dbReference type="Proteomes" id="UP000504603"/>
    </source>
</evidence>
<dbReference type="CDD" id="cd00858">
    <property type="entry name" value="GlyRS_anticodon"/>
    <property type="match status" value="1"/>
</dbReference>
<dbReference type="FunFam" id="3.30.930.10:FF:000010">
    <property type="entry name" value="Glycyl-tRNA synthetase 1"/>
    <property type="match status" value="1"/>
</dbReference>
<dbReference type="KEGG" id="mcha:111017072"/>
<evidence type="ECO:0000256" key="12">
    <source>
        <dbReference type="ARBA" id="ARBA00030057"/>
    </source>
</evidence>
<dbReference type="PROSITE" id="PS51185">
    <property type="entry name" value="WHEP_TRS_2"/>
    <property type="match status" value="1"/>
</dbReference>
<evidence type="ECO:0000256" key="2">
    <source>
        <dbReference type="ARBA" id="ARBA00008226"/>
    </source>
</evidence>
<dbReference type="InterPro" id="IPR045864">
    <property type="entry name" value="aa-tRNA-synth_II/BPL/LPL"/>
</dbReference>
<evidence type="ECO:0000256" key="10">
    <source>
        <dbReference type="ARBA" id="ARBA00022917"/>
    </source>
</evidence>
<dbReference type="Gene3D" id="3.40.50.800">
    <property type="entry name" value="Anticodon-binding domain"/>
    <property type="match status" value="1"/>
</dbReference>
<dbReference type="InterPro" id="IPR004154">
    <property type="entry name" value="Anticodon-bd"/>
</dbReference>
<evidence type="ECO:0000256" key="6">
    <source>
        <dbReference type="ARBA" id="ARBA00022598"/>
    </source>
</evidence>
<organism evidence="16 17">
    <name type="scientific">Momordica charantia</name>
    <name type="common">Bitter gourd</name>
    <name type="synonym">Balsam pear</name>
    <dbReference type="NCBI Taxonomy" id="3673"/>
    <lineage>
        <taxon>Eukaryota</taxon>
        <taxon>Viridiplantae</taxon>
        <taxon>Streptophyta</taxon>
        <taxon>Embryophyta</taxon>
        <taxon>Tracheophyta</taxon>
        <taxon>Spermatophyta</taxon>
        <taxon>Magnoliopsida</taxon>
        <taxon>eudicotyledons</taxon>
        <taxon>Gunneridae</taxon>
        <taxon>Pentapetalae</taxon>
        <taxon>rosids</taxon>
        <taxon>fabids</taxon>
        <taxon>Cucurbitales</taxon>
        <taxon>Cucurbitaceae</taxon>
        <taxon>Momordiceae</taxon>
        <taxon>Momordica</taxon>
    </lineage>
</organism>
<dbReference type="InterPro" id="IPR027031">
    <property type="entry name" value="Gly-tRNA_synthase/POLG2"/>
</dbReference>
<dbReference type="PROSITE" id="PS00762">
    <property type="entry name" value="WHEP_TRS_1"/>
    <property type="match status" value="1"/>
</dbReference>
<dbReference type="InterPro" id="IPR009068">
    <property type="entry name" value="uS15_NS1_RNA-bd_sf"/>
</dbReference>
<keyword evidence="7" id="KW-0808">Transferase</keyword>
<evidence type="ECO:0000256" key="9">
    <source>
        <dbReference type="ARBA" id="ARBA00022840"/>
    </source>
</evidence>
<dbReference type="FunFam" id="3.30.40.230:FF:000001">
    <property type="entry name" value="Glycine--tRNA ligase"/>
    <property type="match status" value="1"/>
</dbReference>
<comment type="subunit">
    <text evidence="3">Homodimer.</text>
</comment>
<name>A0A6J1D3Y6_MOMCH</name>
<dbReference type="FunFam" id="3.40.50.800:FF:000004">
    <property type="entry name" value="Glycine--tRNA ligase 2"/>
    <property type="match status" value="1"/>
</dbReference>
<accession>A0A6J1D3Y6</accession>
<dbReference type="NCBIfam" id="TIGR00389">
    <property type="entry name" value="glyS_dimeric"/>
    <property type="match status" value="1"/>
</dbReference>
<dbReference type="PRINTS" id="PR01043">
    <property type="entry name" value="TRNASYNTHGLY"/>
</dbReference>
<protein>
    <recommendedName>
        <fullName evidence="4">glycine--tRNA ligase</fullName>
        <ecNumber evidence="4">6.1.1.14</ecNumber>
    </recommendedName>
    <alternativeName>
        <fullName evidence="12">Diadenosine tetraphosphate synthetase</fullName>
    </alternativeName>
</protein>
<comment type="catalytic activity">
    <reaction evidence="13">
        <text>tRNA(Gly) + glycine + ATP = glycyl-tRNA(Gly) + AMP + diphosphate</text>
        <dbReference type="Rhea" id="RHEA:16013"/>
        <dbReference type="Rhea" id="RHEA-COMP:9664"/>
        <dbReference type="Rhea" id="RHEA-COMP:9683"/>
        <dbReference type="ChEBI" id="CHEBI:30616"/>
        <dbReference type="ChEBI" id="CHEBI:33019"/>
        <dbReference type="ChEBI" id="CHEBI:57305"/>
        <dbReference type="ChEBI" id="CHEBI:78442"/>
        <dbReference type="ChEBI" id="CHEBI:78522"/>
        <dbReference type="ChEBI" id="CHEBI:456215"/>
        <dbReference type="EC" id="6.1.1.14"/>
    </reaction>
</comment>
<dbReference type="SUPFAM" id="SSF52954">
    <property type="entry name" value="Class II aaRS ABD-related"/>
    <property type="match status" value="1"/>
</dbReference>
<reference evidence="17" key="1">
    <citation type="submission" date="2025-08" db="UniProtKB">
        <authorList>
            <consortium name="RefSeq"/>
        </authorList>
    </citation>
    <scope>IDENTIFICATION</scope>
    <source>
        <strain evidence="17">OHB3-1</strain>
    </source>
</reference>
<dbReference type="InterPro" id="IPR036621">
    <property type="entry name" value="Anticodon-bd_dom_sf"/>
</dbReference>
<keyword evidence="11" id="KW-0030">Aminoacyl-tRNA synthetase</keyword>